<accession>A0AB34JQJ6</accession>
<protein>
    <submittedName>
        <fullName evidence="2">Uncharacterized protein</fullName>
    </submittedName>
</protein>
<feature type="region of interest" description="Disordered" evidence="1">
    <location>
        <begin position="35"/>
        <end position="96"/>
    </location>
</feature>
<name>A0AB34JQJ6_PRYPA</name>
<dbReference type="Proteomes" id="UP001515480">
    <property type="component" value="Unassembled WGS sequence"/>
</dbReference>
<organism evidence="2 3">
    <name type="scientific">Prymnesium parvum</name>
    <name type="common">Toxic golden alga</name>
    <dbReference type="NCBI Taxonomy" id="97485"/>
    <lineage>
        <taxon>Eukaryota</taxon>
        <taxon>Haptista</taxon>
        <taxon>Haptophyta</taxon>
        <taxon>Prymnesiophyceae</taxon>
        <taxon>Prymnesiales</taxon>
        <taxon>Prymnesiaceae</taxon>
        <taxon>Prymnesium</taxon>
    </lineage>
</organism>
<evidence type="ECO:0000313" key="3">
    <source>
        <dbReference type="Proteomes" id="UP001515480"/>
    </source>
</evidence>
<gene>
    <name evidence="2" type="ORF">AB1Y20_019133</name>
</gene>
<feature type="compositionally biased region" description="Basic and acidic residues" evidence="1">
    <location>
        <begin position="63"/>
        <end position="75"/>
    </location>
</feature>
<comment type="caution">
    <text evidence="2">The sequence shown here is derived from an EMBL/GenBank/DDBJ whole genome shotgun (WGS) entry which is preliminary data.</text>
</comment>
<proteinExistence type="predicted"/>
<dbReference type="EMBL" id="JBGBPQ010000005">
    <property type="protein sequence ID" value="KAL1524226.1"/>
    <property type="molecule type" value="Genomic_DNA"/>
</dbReference>
<feature type="compositionally biased region" description="Basic and acidic residues" evidence="1">
    <location>
        <begin position="86"/>
        <end position="96"/>
    </location>
</feature>
<sequence>MSRGEARLPLVQAGAAGAPVRGGVVDELVEPAAPRVQRGGVGGGGRREESGGVEEDGVVLGHELADGGMKRRTGELELGGRLGTKATDRAARGSEA</sequence>
<evidence type="ECO:0000256" key="1">
    <source>
        <dbReference type="SAM" id="MobiDB-lite"/>
    </source>
</evidence>
<dbReference type="AlphaFoldDB" id="A0AB34JQJ6"/>
<evidence type="ECO:0000313" key="2">
    <source>
        <dbReference type="EMBL" id="KAL1524226.1"/>
    </source>
</evidence>
<keyword evidence="3" id="KW-1185">Reference proteome</keyword>
<reference evidence="2 3" key="1">
    <citation type="journal article" date="2024" name="Science">
        <title>Giant polyketide synthase enzymes in the biosynthesis of giant marine polyether toxins.</title>
        <authorList>
            <person name="Fallon T.R."/>
            <person name="Shende V.V."/>
            <person name="Wierzbicki I.H."/>
            <person name="Pendleton A.L."/>
            <person name="Watervoot N.F."/>
            <person name="Auber R.P."/>
            <person name="Gonzalez D.J."/>
            <person name="Wisecaver J.H."/>
            <person name="Moore B.S."/>
        </authorList>
    </citation>
    <scope>NUCLEOTIDE SEQUENCE [LARGE SCALE GENOMIC DNA]</scope>
    <source>
        <strain evidence="2 3">12B1</strain>
    </source>
</reference>